<dbReference type="AlphaFoldDB" id="A0A368FG57"/>
<organism evidence="1 2">
    <name type="scientific">Ancylostoma caninum</name>
    <name type="common">Dog hookworm</name>
    <dbReference type="NCBI Taxonomy" id="29170"/>
    <lineage>
        <taxon>Eukaryota</taxon>
        <taxon>Metazoa</taxon>
        <taxon>Ecdysozoa</taxon>
        <taxon>Nematoda</taxon>
        <taxon>Chromadorea</taxon>
        <taxon>Rhabditida</taxon>
        <taxon>Rhabditina</taxon>
        <taxon>Rhabditomorpha</taxon>
        <taxon>Strongyloidea</taxon>
        <taxon>Ancylostomatidae</taxon>
        <taxon>Ancylostomatinae</taxon>
        <taxon>Ancylostoma</taxon>
    </lineage>
</organism>
<accession>A0A368FG57</accession>
<sequence>MTTKTIHEKSTKLVINWGLFTSLAGIWEDAVVDNINEEYDRLVHLRDTTKKVECSRVTERRLSYETLELICQRGAARTAGNSN</sequence>
<dbReference type="OrthoDB" id="5828204at2759"/>
<dbReference type="Proteomes" id="UP000252519">
    <property type="component" value="Unassembled WGS sequence"/>
</dbReference>
<dbReference type="STRING" id="29170.A0A368FG57"/>
<reference evidence="1 2" key="1">
    <citation type="submission" date="2014-10" db="EMBL/GenBank/DDBJ databases">
        <title>Draft genome of the hookworm Ancylostoma caninum.</title>
        <authorList>
            <person name="Mitreva M."/>
        </authorList>
    </citation>
    <scope>NUCLEOTIDE SEQUENCE [LARGE SCALE GENOMIC DNA]</scope>
    <source>
        <strain evidence="1 2">Baltimore</strain>
    </source>
</reference>
<comment type="caution">
    <text evidence="1">The sequence shown here is derived from an EMBL/GenBank/DDBJ whole genome shotgun (WGS) entry which is preliminary data.</text>
</comment>
<gene>
    <name evidence="1" type="ORF">ANCCAN_25088</name>
</gene>
<evidence type="ECO:0000313" key="1">
    <source>
        <dbReference type="EMBL" id="RCN29157.1"/>
    </source>
</evidence>
<proteinExistence type="predicted"/>
<dbReference type="EMBL" id="JOJR01002097">
    <property type="protein sequence ID" value="RCN29157.1"/>
    <property type="molecule type" value="Genomic_DNA"/>
</dbReference>
<name>A0A368FG57_ANCCA</name>
<evidence type="ECO:0000313" key="2">
    <source>
        <dbReference type="Proteomes" id="UP000252519"/>
    </source>
</evidence>
<protein>
    <submittedName>
        <fullName evidence="1">Uncharacterized protein</fullName>
    </submittedName>
</protein>
<keyword evidence="2" id="KW-1185">Reference proteome</keyword>